<proteinExistence type="predicted"/>
<dbReference type="AlphaFoldDB" id="A0A0D9YHX1"/>
<feature type="compositionally biased region" description="Basic residues" evidence="1">
    <location>
        <begin position="47"/>
        <end position="64"/>
    </location>
</feature>
<dbReference type="Gramene" id="OGLUM01G42730.1">
    <property type="protein sequence ID" value="OGLUM01G42730.1"/>
    <property type="gene ID" value="OGLUM01G42730"/>
</dbReference>
<evidence type="ECO:0000256" key="1">
    <source>
        <dbReference type="SAM" id="MobiDB-lite"/>
    </source>
</evidence>
<evidence type="ECO:0000313" key="2">
    <source>
        <dbReference type="EnsemblPlants" id="OGLUM01G42730.1"/>
    </source>
</evidence>
<organism evidence="2">
    <name type="scientific">Oryza glumipatula</name>
    <dbReference type="NCBI Taxonomy" id="40148"/>
    <lineage>
        <taxon>Eukaryota</taxon>
        <taxon>Viridiplantae</taxon>
        <taxon>Streptophyta</taxon>
        <taxon>Embryophyta</taxon>
        <taxon>Tracheophyta</taxon>
        <taxon>Spermatophyta</taxon>
        <taxon>Magnoliopsida</taxon>
        <taxon>Liliopsida</taxon>
        <taxon>Poales</taxon>
        <taxon>Poaceae</taxon>
        <taxon>BOP clade</taxon>
        <taxon>Oryzoideae</taxon>
        <taxon>Oryzeae</taxon>
        <taxon>Oryzinae</taxon>
        <taxon>Oryza</taxon>
    </lineage>
</organism>
<feature type="compositionally biased region" description="Gly residues" evidence="1">
    <location>
        <begin position="33"/>
        <end position="46"/>
    </location>
</feature>
<dbReference type="EnsemblPlants" id="OGLUM01G42730.1">
    <property type="protein sequence ID" value="OGLUM01G42730.1"/>
    <property type="gene ID" value="OGLUM01G42730"/>
</dbReference>
<reference evidence="2" key="1">
    <citation type="submission" date="2013-08" db="EMBL/GenBank/DDBJ databases">
        <title>Oryza genome evolution.</title>
        <authorList>
            <person name="Wing R.A."/>
            <person name="Panaud O."/>
            <person name="Oliveira A.C."/>
        </authorList>
    </citation>
    <scope>NUCLEOTIDE SEQUENCE</scope>
</reference>
<evidence type="ECO:0000313" key="3">
    <source>
        <dbReference type="Proteomes" id="UP000026961"/>
    </source>
</evidence>
<feature type="region of interest" description="Disordered" evidence="1">
    <location>
        <begin position="1"/>
        <end position="93"/>
    </location>
</feature>
<reference evidence="2" key="3">
    <citation type="submission" date="2018-05" db="EMBL/GenBank/DDBJ databases">
        <title>OgluRS3 (Oryza glumaepatula Reference Sequence Version 3).</title>
        <authorList>
            <person name="Zhang J."/>
            <person name="Kudrna D."/>
            <person name="Lee S."/>
            <person name="Talag J."/>
            <person name="Welchert J."/>
            <person name="Wing R.A."/>
        </authorList>
    </citation>
    <scope>NUCLEOTIDE SEQUENCE [LARGE SCALE GENOMIC DNA]</scope>
</reference>
<reference evidence="2" key="2">
    <citation type="submission" date="2015-04" db="UniProtKB">
        <authorList>
            <consortium name="EnsemblPlants"/>
        </authorList>
    </citation>
    <scope>IDENTIFICATION</scope>
</reference>
<name>A0A0D9YHX1_9ORYZ</name>
<protein>
    <submittedName>
        <fullName evidence="2">Uncharacterized protein</fullName>
    </submittedName>
</protein>
<accession>A0A0D9YHX1</accession>
<keyword evidence="3" id="KW-1185">Reference proteome</keyword>
<dbReference type="Proteomes" id="UP000026961">
    <property type="component" value="Chromosome 1"/>
</dbReference>
<dbReference type="HOGENOM" id="CLU_2516595_0_0_1"/>
<sequence>MATPRAAIGAGGLPRTAIAGGTGSQPVAAWEGSAGGTGGQRPGGPHGRQRGWRPPGRRGRRISRAARMATPRAAIGAGGLPRTASAGGTGGHP</sequence>